<protein>
    <submittedName>
        <fullName evidence="2">MerR family transcriptional regulator</fullName>
    </submittedName>
</protein>
<dbReference type="GO" id="GO:0006355">
    <property type="term" value="P:regulation of DNA-templated transcription"/>
    <property type="evidence" value="ECO:0007669"/>
    <property type="project" value="InterPro"/>
</dbReference>
<dbReference type="InterPro" id="IPR009061">
    <property type="entry name" value="DNA-bd_dom_put_sf"/>
</dbReference>
<comment type="caution">
    <text evidence="2">The sequence shown here is derived from an EMBL/GenBank/DDBJ whole genome shotgun (WGS) entry which is preliminary data.</text>
</comment>
<dbReference type="GO" id="GO:0003677">
    <property type="term" value="F:DNA binding"/>
    <property type="evidence" value="ECO:0007669"/>
    <property type="project" value="InterPro"/>
</dbReference>
<evidence type="ECO:0000259" key="1">
    <source>
        <dbReference type="SMART" id="SM00422"/>
    </source>
</evidence>
<dbReference type="AlphaFoldDB" id="A0A9D9I5C2"/>
<gene>
    <name evidence="2" type="ORF">IAB93_04935</name>
</gene>
<evidence type="ECO:0000313" key="3">
    <source>
        <dbReference type="Proteomes" id="UP000823597"/>
    </source>
</evidence>
<reference evidence="2" key="2">
    <citation type="journal article" date="2021" name="PeerJ">
        <title>Extensive microbial diversity within the chicken gut microbiome revealed by metagenomics and culture.</title>
        <authorList>
            <person name="Gilroy R."/>
            <person name="Ravi A."/>
            <person name="Getino M."/>
            <person name="Pursley I."/>
            <person name="Horton D.L."/>
            <person name="Alikhan N.F."/>
            <person name="Baker D."/>
            <person name="Gharbi K."/>
            <person name="Hall N."/>
            <person name="Watson M."/>
            <person name="Adriaenssens E.M."/>
            <person name="Foster-Nyarko E."/>
            <person name="Jarju S."/>
            <person name="Secka A."/>
            <person name="Antonio M."/>
            <person name="Oren A."/>
            <person name="Chaudhuri R.R."/>
            <person name="La Ragione R."/>
            <person name="Hildebrand F."/>
            <person name="Pallen M.J."/>
        </authorList>
    </citation>
    <scope>NUCLEOTIDE SEQUENCE</scope>
    <source>
        <strain evidence="2">10037</strain>
    </source>
</reference>
<feature type="domain" description="HTH merR-type" evidence="1">
    <location>
        <begin position="6"/>
        <end position="77"/>
    </location>
</feature>
<dbReference type="EMBL" id="JADIME010000049">
    <property type="protein sequence ID" value="MBO8465326.1"/>
    <property type="molecule type" value="Genomic_DNA"/>
</dbReference>
<proteinExistence type="predicted"/>
<dbReference type="Proteomes" id="UP000823597">
    <property type="component" value="Unassembled WGS sequence"/>
</dbReference>
<name>A0A9D9I5C2_9BACT</name>
<dbReference type="SUPFAM" id="SSF46955">
    <property type="entry name" value="Putative DNA-binding domain"/>
    <property type="match status" value="1"/>
</dbReference>
<dbReference type="Gene3D" id="1.10.1660.10">
    <property type="match status" value="1"/>
</dbReference>
<dbReference type="Pfam" id="PF13411">
    <property type="entry name" value="MerR_1"/>
    <property type="match status" value="1"/>
</dbReference>
<dbReference type="SMART" id="SM00422">
    <property type="entry name" value="HTH_MERR"/>
    <property type="match status" value="1"/>
</dbReference>
<sequence>MDKVFYSVGDIASEIGESPSLVRFWSNKFGKFIKPSRNAKGDRLFSPEDLALFKKIHYLVKDMGLTLDGASRRLSAEKKAGADPLETGRLDASVKIKEKLSDIRAQLERVRELL</sequence>
<organism evidence="2 3">
    <name type="scientific">Candidatus Merdivivens pullistercoris</name>
    <dbReference type="NCBI Taxonomy" id="2840873"/>
    <lineage>
        <taxon>Bacteria</taxon>
        <taxon>Pseudomonadati</taxon>
        <taxon>Bacteroidota</taxon>
        <taxon>Bacteroidia</taxon>
        <taxon>Bacteroidales</taxon>
        <taxon>Muribaculaceae</taxon>
        <taxon>Muribaculaceae incertae sedis</taxon>
        <taxon>Candidatus Merdivivens</taxon>
    </lineage>
</organism>
<reference evidence="2" key="1">
    <citation type="submission" date="2020-10" db="EMBL/GenBank/DDBJ databases">
        <authorList>
            <person name="Gilroy R."/>
        </authorList>
    </citation>
    <scope>NUCLEOTIDE SEQUENCE</scope>
    <source>
        <strain evidence="2">10037</strain>
    </source>
</reference>
<evidence type="ECO:0000313" key="2">
    <source>
        <dbReference type="EMBL" id="MBO8465326.1"/>
    </source>
</evidence>
<dbReference type="InterPro" id="IPR000551">
    <property type="entry name" value="MerR-type_HTH_dom"/>
</dbReference>
<accession>A0A9D9I5C2</accession>